<dbReference type="GO" id="GO:0003924">
    <property type="term" value="F:GTPase activity"/>
    <property type="evidence" value="ECO:0007669"/>
    <property type="project" value="InterPro"/>
</dbReference>
<dbReference type="SUPFAM" id="SSF47446">
    <property type="entry name" value="Signal peptide-binding domain"/>
    <property type="match status" value="1"/>
</dbReference>
<feature type="non-terminal residue" evidence="2">
    <location>
        <position position="1"/>
    </location>
</feature>
<dbReference type="InterPro" id="IPR036891">
    <property type="entry name" value="Signal_recog_part_SRP54_M_sf"/>
</dbReference>
<dbReference type="GO" id="GO:0008312">
    <property type="term" value="F:7S RNA binding"/>
    <property type="evidence" value="ECO:0007669"/>
    <property type="project" value="InterPro"/>
</dbReference>
<evidence type="ECO:0000313" key="3">
    <source>
        <dbReference type="Proteomes" id="UP000268446"/>
    </source>
</evidence>
<proteinExistence type="predicted"/>
<comment type="caution">
    <text evidence="2">The sequence shown here is derived from an EMBL/GenBank/DDBJ whole genome shotgun (WGS) entry which is preliminary data.</text>
</comment>
<reference evidence="2 3" key="1">
    <citation type="submission" date="2018-06" db="EMBL/GenBank/DDBJ databases">
        <title>Extensive metabolic versatility and redundancy in microbially diverse, dynamic hydrothermal sediments.</title>
        <authorList>
            <person name="Dombrowski N."/>
            <person name="Teske A."/>
            <person name="Baker B.J."/>
        </authorList>
    </citation>
    <scope>NUCLEOTIDE SEQUENCE [LARGE SCALE GENOMIC DNA]</scope>
    <source>
        <strain evidence="2">B29_G17</strain>
    </source>
</reference>
<protein>
    <submittedName>
        <fullName evidence="2">Signal recognition particle protein Srp19</fullName>
    </submittedName>
</protein>
<accession>A0A497EZM4</accession>
<dbReference type="Pfam" id="PF02978">
    <property type="entry name" value="SRP_SPB"/>
    <property type="match status" value="1"/>
</dbReference>
<dbReference type="GO" id="GO:0006614">
    <property type="term" value="P:SRP-dependent cotranslational protein targeting to membrane"/>
    <property type="evidence" value="ECO:0007669"/>
    <property type="project" value="InterPro"/>
</dbReference>
<dbReference type="Gene3D" id="1.10.260.30">
    <property type="entry name" value="Signal recognition particle, SRP54 subunit, M-domain"/>
    <property type="match status" value="1"/>
</dbReference>
<dbReference type="PANTHER" id="PTHR11564:SF5">
    <property type="entry name" value="SIGNAL RECOGNITION PARTICLE SUBUNIT SRP54"/>
    <property type="match status" value="1"/>
</dbReference>
<dbReference type="InterPro" id="IPR004125">
    <property type="entry name" value="Signal_recog_particle_SRP54_M"/>
</dbReference>
<organism evidence="2 3">
    <name type="scientific">Thermoproteota archaeon</name>
    <dbReference type="NCBI Taxonomy" id="2056631"/>
    <lineage>
        <taxon>Archaea</taxon>
        <taxon>Thermoproteota</taxon>
    </lineage>
</organism>
<dbReference type="Proteomes" id="UP000268446">
    <property type="component" value="Unassembled WGS sequence"/>
</dbReference>
<feature type="domain" description="Signal recognition particle SRP54 subunit M-domain" evidence="1">
    <location>
        <begin position="2"/>
        <end position="88"/>
    </location>
</feature>
<dbReference type="PANTHER" id="PTHR11564">
    <property type="entry name" value="SIGNAL RECOGNITION PARTICLE 54K PROTEIN SRP54"/>
    <property type="match status" value="1"/>
</dbReference>
<dbReference type="GO" id="GO:0048500">
    <property type="term" value="C:signal recognition particle"/>
    <property type="evidence" value="ECO:0007669"/>
    <property type="project" value="InterPro"/>
</dbReference>
<dbReference type="GO" id="GO:0005525">
    <property type="term" value="F:GTP binding"/>
    <property type="evidence" value="ECO:0007669"/>
    <property type="project" value="InterPro"/>
</dbReference>
<name>A0A497EZM4_9CREN</name>
<evidence type="ECO:0000259" key="1">
    <source>
        <dbReference type="Pfam" id="PF02978"/>
    </source>
</evidence>
<dbReference type="EMBL" id="QMQZ01000014">
    <property type="protein sequence ID" value="RLE52098.1"/>
    <property type="molecule type" value="Genomic_DNA"/>
</dbReference>
<gene>
    <name evidence="2" type="ORF">DRJ20_00870</name>
</gene>
<dbReference type="AlphaFoldDB" id="A0A497EZM4"/>
<evidence type="ECO:0000313" key="2">
    <source>
        <dbReference type="EMBL" id="RLE52098.1"/>
    </source>
</evidence>
<sequence length="108" mass="12658">SMRKMGPLGKLLKLIPGLSFSLPEGFEEVTEDKLKKFVAIMQSMTEEELTHPEIIDRSRMRRIAIGSGTTVRDVRELLNQYKAMRKMFKQFRRRARHFRQFKGGIWGS</sequence>
<dbReference type="InterPro" id="IPR022941">
    <property type="entry name" value="SRP54"/>
</dbReference>